<protein>
    <submittedName>
        <fullName evidence="2">Uncharacterized protein</fullName>
    </submittedName>
</protein>
<dbReference type="Proteomes" id="UP001187415">
    <property type="component" value="Unassembled WGS sequence"/>
</dbReference>
<organism evidence="2 3">
    <name type="scientific">Channa striata</name>
    <name type="common">Snakehead murrel</name>
    <name type="synonym">Ophicephalus striatus</name>
    <dbReference type="NCBI Taxonomy" id="64152"/>
    <lineage>
        <taxon>Eukaryota</taxon>
        <taxon>Metazoa</taxon>
        <taxon>Chordata</taxon>
        <taxon>Craniata</taxon>
        <taxon>Vertebrata</taxon>
        <taxon>Euteleostomi</taxon>
        <taxon>Actinopterygii</taxon>
        <taxon>Neopterygii</taxon>
        <taxon>Teleostei</taxon>
        <taxon>Neoteleostei</taxon>
        <taxon>Acanthomorphata</taxon>
        <taxon>Anabantaria</taxon>
        <taxon>Anabantiformes</taxon>
        <taxon>Channoidei</taxon>
        <taxon>Channidae</taxon>
        <taxon>Channa</taxon>
    </lineage>
</organism>
<evidence type="ECO:0000256" key="1">
    <source>
        <dbReference type="SAM" id="MobiDB-lite"/>
    </source>
</evidence>
<sequence length="150" mass="17685">MGARQLSQIKEESSSREHSTCFLPPIVPQQQQSGKAQKPGAHKVDRQEVKHLVVLHEQRRSLEDNNSLLGELGRIEAEIRLNVERQQEAESHRQRENKLLWQSLLYLSLSQRVTKPWISSYFRMFPMHIYCLPIQTVNHKGRRRGLKQRR</sequence>
<feature type="region of interest" description="Disordered" evidence="1">
    <location>
        <begin position="1"/>
        <end position="21"/>
    </location>
</feature>
<proteinExistence type="predicted"/>
<dbReference type="AlphaFoldDB" id="A0AA88T537"/>
<reference evidence="2" key="1">
    <citation type="submission" date="2023-07" db="EMBL/GenBank/DDBJ databases">
        <title>Chromosome-level Genome Assembly of Striped Snakehead (Channa striata).</title>
        <authorList>
            <person name="Liu H."/>
        </authorList>
    </citation>
    <scope>NUCLEOTIDE SEQUENCE</scope>
    <source>
        <strain evidence="2">Gz</strain>
        <tissue evidence="2">Muscle</tissue>
    </source>
</reference>
<gene>
    <name evidence="2" type="ORF">Q5P01_003836</name>
</gene>
<feature type="compositionally biased region" description="Basic and acidic residues" evidence="1">
    <location>
        <begin position="9"/>
        <end position="19"/>
    </location>
</feature>
<accession>A0AA88T537</accession>
<evidence type="ECO:0000313" key="3">
    <source>
        <dbReference type="Proteomes" id="UP001187415"/>
    </source>
</evidence>
<dbReference type="EMBL" id="JAUPFM010000002">
    <property type="protein sequence ID" value="KAK2859216.1"/>
    <property type="molecule type" value="Genomic_DNA"/>
</dbReference>
<comment type="caution">
    <text evidence="2">The sequence shown here is derived from an EMBL/GenBank/DDBJ whole genome shotgun (WGS) entry which is preliminary data.</text>
</comment>
<name>A0AA88T537_CHASR</name>
<evidence type="ECO:0000313" key="2">
    <source>
        <dbReference type="EMBL" id="KAK2859216.1"/>
    </source>
</evidence>
<keyword evidence="3" id="KW-1185">Reference proteome</keyword>